<comment type="caution">
    <text evidence="1">The sequence shown here is derived from an EMBL/GenBank/DDBJ whole genome shotgun (WGS) entry which is preliminary data.</text>
</comment>
<dbReference type="EMBL" id="LODU01000033">
    <property type="protein sequence ID" value="POH30549.1"/>
    <property type="molecule type" value="Genomic_DNA"/>
</dbReference>
<organism evidence="1 2">
    <name type="scientific">Sinorhizobium americanum</name>
    <dbReference type="NCBI Taxonomy" id="194963"/>
    <lineage>
        <taxon>Bacteria</taxon>
        <taxon>Pseudomonadati</taxon>
        <taxon>Pseudomonadota</taxon>
        <taxon>Alphaproteobacteria</taxon>
        <taxon>Hyphomicrobiales</taxon>
        <taxon>Rhizobiaceae</taxon>
        <taxon>Sinorhizobium/Ensifer group</taxon>
        <taxon>Sinorhizobium</taxon>
    </lineage>
</organism>
<sequence>MIAGIRVKLDLQVPMPVLLLQRMLDLSRRFVAARHATPEGGPPTSPQARRCEHRVEWTCNSRPHEPSAARHRPVTAVIFERYFWTSHR</sequence>
<gene>
    <name evidence="1" type="ORF">ATY31_14755</name>
</gene>
<proteinExistence type="predicted"/>
<evidence type="ECO:0000313" key="1">
    <source>
        <dbReference type="EMBL" id="POH30549.1"/>
    </source>
</evidence>
<protein>
    <submittedName>
        <fullName evidence="1">Uncharacterized protein</fullName>
    </submittedName>
</protein>
<reference evidence="1 2" key="1">
    <citation type="journal article" date="2014" name="Syst. Appl. Microbiol.">
        <title>Microsymbionts of Phaseolus vulgaris in acid and alkaline soils of Mexico.</title>
        <authorList>
            <person name="Verastegui-Valdes M.M."/>
            <person name="Zhang Y.J."/>
            <person name="Rivera-Orduna F.N."/>
            <person name="Cheng H.P."/>
            <person name="Sui X.H."/>
            <person name="Wang E.T."/>
        </authorList>
    </citation>
    <scope>NUCLEOTIDE SEQUENCE [LARGE SCALE GENOMIC DNA]</scope>
    <source>
        <strain evidence="1 2">FG01</strain>
    </source>
</reference>
<dbReference type="Proteomes" id="UP000237511">
    <property type="component" value="Unassembled WGS sequence"/>
</dbReference>
<dbReference type="RefSeq" id="WP_097528063.1">
    <property type="nucleotide sequence ID" value="NZ_LODU01000033.1"/>
</dbReference>
<dbReference type="AlphaFoldDB" id="A0A2S3YN87"/>
<name>A0A2S3YN87_9HYPH</name>
<accession>A0A2S3YN87</accession>
<evidence type="ECO:0000313" key="2">
    <source>
        <dbReference type="Proteomes" id="UP000237511"/>
    </source>
</evidence>